<keyword evidence="3" id="KW-1185">Reference proteome</keyword>
<dbReference type="Pfam" id="PF09937">
    <property type="entry name" value="DUF2169"/>
    <property type="match status" value="1"/>
</dbReference>
<protein>
    <submittedName>
        <fullName evidence="2">DUF2169 domain-containing protein</fullName>
    </submittedName>
</protein>
<feature type="domain" description="DUF2169" evidence="1">
    <location>
        <begin position="19"/>
        <end position="360"/>
    </location>
</feature>
<evidence type="ECO:0000313" key="2">
    <source>
        <dbReference type="EMBL" id="MDC0723588.1"/>
    </source>
</evidence>
<name>A0ABT5EF68_9BACT</name>
<dbReference type="InterPro" id="IPR018683">
    <property type="entry name" value="DUF2169"/>
</dbReference>
<accession>A0ABT5EF68</accession>
<dbReference type="Proteomes" id="UP001221686">
    <property type="component" value="Unassembled WGS sequence"/>
</dbReference>
<reference evidence="2 3" key="1">
    <citation type="submission" date="2022-11" db="EMBL/GenBank/DDBJ databases">
        <title>Minimal conservation of predation-associated metabolite biosynthetic gene clusters underscores biosynthetic potential of Myxococcota including descriptions for ten novel species: Archangium lansinium sp. nov., Myxococcus landrumus sp. nov., Nannocystis bai.</title>
        <authorList>
            <person name="Ahearne A."/>
            <person name="Stevens C."/>
            <person name="Dowd S."/>
        </authorList>
    </citation>
    <scope>NUCLEOTIDE SEQUENCE [LARGE SCALE GENOMIC DNA]</scope>
    <source>
        <strain evidence="2 3">BB15-2</strain>
    </source>
</reference>
<evidence type="ECO:0000313" key="3">
    <source>
        <dbReference type="Proteomes" id="UP001221686"/>
    </source>
</evidence>
<evidence type="ECO:0000259" key="1">
    <source>
        <dbReference type="Pfam" id="PF09937"/>
    </source>
</evidence>
<comment type="caution">
    <text evidence="2">The sequence shown here is derived from an EMBL/GenBank/DDBJ whole genome shotgun (WGS) entry which is preliminary data.</text>
</comment>
<proteinExistence type="predicted"/>
<organism evidence="2 3">
    <name type="scientific">Nannocystis bainbridge</name>
    <dbReference type="NCBI Taxonomy" id="2995303"/>
    <lineage>
        <taxon>Bacteria</taxon>
        <taxon>Pseudomonadati</taxon>
        <taxon>Myxococcota</taxon>
        <taxon>Polyangia</taxon>
        <taxon>Nannocystales</taxon>
        <taxon>Nannocystaceae</taxon>
        <taxon>Nannocystis</taxon>
    </lineage>
</organism>
<dbReference type="EMBL" id="JAQNDL010000005">
    <property type="protein sequence ID" value="MDC0723588.1"/>
    <property type="molecule type" value="Genomic_DNA"/>
</dbReference>
<gene>
    <name evidence="2" type="ORF">POL25_42290</name>
</gene>
<sequence length="385" mass="42603">MLSAPCDTAVQLSAPRPDGEWTLTLLARRTYEVDGAGRLAPAPAQPGLRPTPEWDPADPERLVADMDLFTHKLRTDLVVRGHVHGDGKATRLTAEVTVAGRSHRLSVFGERRCTLDRTGRIVVSEPTPIERVPLRYTHAYGGRDATYEATHGNPLRHDPRWAGMTAPQIDAASPYLYPRNPCGRGYLIEATRDAVDRLALPQLEDPTDLLSPTRLTVGDFKAWYRMPLPQGTDWIDYGWYPRCAFFGVVPICKRFTSPPAEVVRQLVPPELAPGDGKTLANFPFEAASGASLPLQLPHLRGGEPVALVHIHPQRPRWELTVPFAPALAVDARDGTVSPVEPVLHTLVLEPDVGRLTVIWRGSAPALRRYLPQELATMPMRVAWRD</sequence>
<dbReference type="RefSeq" id="WP_272092133.1">
    <property type="nucleotide sequence ID" value="NZ_JAQNDL010000005.1"/>
</dbReference>